<evidence type="ECO:0000313" key="1">
    <source>
        <dbReference type="EMBL" id="KAJ8886671.1"/>
    </source>
</evidence>
<name>A0ABQ9HRG4_9NEOP</name>
<evidence type="ECO:0000313" key="2">
    <source>
        <dbReference type="Proteomes" id="UP001159363"/>
    </source>
</evidence>
<proteinExistence type="predicted"/>
<dbReference type="EMBL" id="JARBHB010000004">
    <property type="protein sequence ID" value="KAJ8886671.1"/>
    <property type="molecule type" value="Genomic_DNA"/>
</dbReference>
<sequence>MGELKKQKPEQDSYFIGLECQQTLYNMYPGVGIPKIPYLKVSAAILEEAGNAFIVLIDYYSHWLPLTAQPSASVINAMQDVFKMH</sequence>
<comment type="caution">
    <text evidence="1">The sequence shown here is derived from an EMBL/GenBank/DDBJ whole genome shotgun (WGS) entry which is preliminary data.</text>
</comment>
<organism evidence="1 2">
    <name type="scientific">Dryococelus australis</name>
    <dbReference type="NCBI Taxonomy" id="614101"/>
    <lineage>
        <taxon>Eukaryota</taxon>
        <taxon>Metazoa</taxon>
        <taxon>Ecdysozoa</taxon>
        <taxon>Arthropoda</taxon>
        <taxon>Hexapoda</taxon>
        <taxon>Insecta</taxon>
        <taxon>Pterygota</taxon>
        <taxon>Neoptera</taxon>
        <taxon>Polyneoptera</taxon>
        <taxon>Phasmatodea</taxon>
        <taxon>Verophasmatodea</taxon>
        <taxon>Anareolatae</taxon>
        <taxon>Phasmatidae</taxon>
        <taxon>Eurycanthinae</taxon>
        <taxon>Dryococelus</taxon>
    </lineage>
</organism>
<protein>
    <submittedName>
        <fullName evidence="1">Uncharacterized protein</fullName>
    </submittedName>
</protein>
<keyword evidence="2" id="KW-1185">Reference proteome</keyword>
<dbReference type="Proteomes" id="UP001159363">
    <property type="component" value="Chromosome X"/>
</dbReference>
<accession>A0ABQ9HRG4</accession>
<gene>
    <name evidence="1" type="ORF">PR048_012883</name>
</gene>
<reference evidence="1 2" key="1">
    <citation type="submission" date="2023-02" db="EMBL/GenBank/DDBJ databases">
        <title>LHISI_Scaffold_Assembly.</title>
        <authorList>
            <person name="Stuart O.P."/>
            <person name="Cleave R."/>
            <person name="Magrath M.J.L."/>
            <person name="Mikheyev A.S."/>
        </authorList>
    </citation>
    <scope>NUCLEOTIDE SEQUENCE [LARGE SCALE GENOMIC DNA]</scope>
    <source>
        <strain evidence="1">Daus_M_001</strain>
        <tissue evidence="1">Leg muscle</tissue>
    </source>
</reference>